<evidence type="ECO:0000256" key="1">
    <source>
        <dbReference type="PROSITE-ProRule" id="PRU00169"/>
    </source>
</evidence>
<dbReference type="InterPro" id="IPR001789">
    <property type="entry name" value="Sig_transdc_resp-reg_receiver"/>
</dbReference>
<sequence length="143" mass="16296">MDNNKILVMDDEPHILDWLSDYLAEKGYECTFAKNVAEAVEQLKTSTFRMLILDLNVPAPGEYGTAIKAKGDLFTVYRGLYVAEMARGMGYRGRQVIVYSVHDVDEVRTQTDRMSVSYVTKGRPRSFKKEIDDVLSFDPTSNR</sequence>
<comment type="caution">
    <text evidence="3">The sequence shown here is derived from an EMBL/GenBank/DDBJ whole genome shotgun (WGS) entry which is preliminary data.</text>
</comment>
<dbReference type="EMBL" id="SNZP01000001">
    <property type="protein sequence ID" value="TDR82999.1"/>
    <property type="molecule type" value="Genomic_DNA"/>
</dbReference>
<dbReference type="Gene3D" id="3.40.50.2300">
    <property type="match status" value="1"/>
</dbReference>
<evidence type="ECO:0000313" key="4">
    <source>
        <dbReference type="Proteomes" id="UP000295611"/>
    </source>
</evidence>
<dbReference type="GO" id="GO:0000160">
    <property type="term" value="P:phosphorelay signal transduction system"/>
    <property type="evidence" value="ECO:0007669"/>
    <property type="project" value="InterPro"/>
</dbReference>
<dbReference type="SUPFAM" id="SSF52172">
    <property type="entry name" value="CheY-like"/>
    <property type="match status" value="1"/>
</dbReference>
<dbReference type="PROSITE" id="PS50110">
    <property type="entry name" value="RESPONSE_REGULATORY"/>
    <property type="match status" value="1"/>
</dbReference>
<dbReference type="SMART" id="SM00448">
    <property type="entry name" value="REC"/>
    <property type="match status" value="1"/>
</dbReference>
<name>A0A4V3DW26_9NEIS</name>
<evidence type="ECO:0000313" key="3">
    <source>
        <dbReference type="EMBL" id="TDR82999.1"/>
    </source>
</evidence>
<organism evidence="3 4">
    <name type="scientific">Paludibacterium purpuratum</name>
    <dbReference type="NCBI Taxonomy" id="1144873"/>
    <lineage>
        <taxon>Bacteria</taxon>
        <taxon>Pseudomonadati</taxon>
        <taxon>Pseudomonadota</taxon>
        <taxon>Betaproteobacteria</taxon>
        <taxon>Neisseriales</taxon>
        <taxon>Chromobacteriaceae</taxon>
        <taxon>Paludibacterium</taxon>
    </lineage>
</organism>
<accession>A0A4V3DW26</accession>
<keyword evidence="4" id="KW-1185">Reference proteome</keyword>
<dbReference type="AlphaFoldDB" id="A0A4V3DW26"/>
<feature type="domain" description="Response regulatory" evidence="2">
    <location>
        <begin position="5"/>
        <end position="136"/>
    </location>
</feature>
<dbReference type="Pfam" id="PF00072">
    <property type="entry name" value="Response_reg"/>
    <property type="match status" value="1"/>
</dbReference>
<proteinExistence type="predicted"/>
<dbReference type="Proteomes" id="UP000295611">
    <property type="component" value="Unassembled WGS sequence"/>
</dbReference>
<protein>
    <submittedName>
        <fullName evidence="3">Response regulator receiver domain-containing protein</fullName>
    </submittedName>
</protein>
<dbReference type="RefSeq" id="WP_166642113.1">
    <property type="nucleotide sequence ID" value="NZ_SNZP01000001.1"/>
</dbReference>
<reference evidence="3 4" key="1">
    <citation type="submission" date="2019-03" db="EMBL/GenBank/DDBJ databases">
        <title>Genomic Encyclopedia of Type Strains, Phase III (KMG-III): the genomes of soil and plant-associated and newly described type strains.</title>
        <authorList>
            <person name="Whitman W."/>
        </authorList>
    </citation>
    <scope>NUCLEOTIDE SEQUENCE [LARGE SCALE GENOMIC DNA]</scope>
    <source>
        <strain evidence="3 4">CECT 8976</strain>
    </source>
</reference>
<dbReference type="InterPro" id="IPR011006">
    <property type="entry name" value="CheY-like_superfamily"/>
</dbReference>
<gene>
    <name evidence="3" type="ORF">DFP86_101393</name>
</gene>
<keyword evidence="1" id="KW-0597">Phosphoprotein</keyword>
<feature type="modified residue" description="4-aspartylphosphate" evidence="1">
    <location>
        <position position="54"/>
    </location>
</feature>
<evidence type="ECO:0000259" key="2">
    <source>
        <dbReference type="PROSITE" id="PS50110"/>
    </source>
</evidence>